<evidence type="ECO:0000256" key="2">
    <source>
        <dbReference type="SAM" id="Phobius"/>
    </source>
</evidence>
<keyword evidence="5" id="KW-1185">Reference proteome</keyword>
<dbReference type="InterPro" id="IPR052988">
    <property type="entry name" value="Oryzine_lactonohydrolase"/>
</dbReference>
<dbReference type="Proteomes" id="UP000266234">
    <property type="component" value="Unassembled WGS sequence"/>
</dbReference>
<dbReference type="PANTHER" id="PTHR47064">
    <property type="entry name" value="PUTATIVE (AFU_ORTHOLOGUE AFUA_1G08990)-RELATED"/>
    <property type="match status" value="1"/>
</dbReference>
<evidence type="ECO:0000259" key="3">
    <source>
        <dbReference type="Pfam" id="PF08450"/>
    </source>
</evidence>
<reference evidence="4 5" key="1">
    <citation type="journal article" date="2018" name="PLoS Pathog.">
        <title>Evolution of structural diversity of trichothecenes, a family of toxins produced by plant pathogenic and entomopathogenic fungi.</title>
        <authorList>
            <person name="Proctor R.H."/>
            <person name="McCormick S.P."/>
            <person name="Kim H.S."/>
            <person name="Cardoza R.E."/>
            <person name="Stanley A.M."/>
            <person name="Lindo L."/>
            <person name="Kelly A."/>
            <person name="Brown D.W."/>
            <person name="Lee T."/>
            <person name="Vaughan M.M."/>
            <person name="Alexander N.J."/>
            <person name="Busman M."/>
            <person name="Gutierrez S."/>
        </authorList>
    </citation>
    <scope>NUCLEOTIDE SEQUENCE [LARGE SCALE GENOMIC DNA]</scope>
    <source>
        <strain evidence="4 5">NRRL 20695</strain>
    </source>
</reference>
<keyword evidence="2" id="KW-0472">Membrane</keyword>
<dbReference type="PANTHER" id="PTHR47064:SF2">
    <property type="entry name" value="SMP-30_GLUCONOLACTONASE_LRE-LIKE REGION DOMAIN-CONTAINING PROTEIN-RELATED"/>
    <property type="match status" value="1"/>
</dbReference>
<organism evidence="4 5">
    <name type="scientific">Fusarium longipes</name>
    <dbReference type="NCBI Taxonomy" id="694270"/>
    <lineage>
        <taxon>Eukaryota</taxon>
        <taxon>Fungi</taxon>
        <taxon>Dikarya</taxon>
        <taxon>Ascomycota</taxon>
        <taxon>Pezizomycotina</taxon>
        <taxon>Sordariomycetes</taxon>
        <taxon>Hypocreomycetidae</taxon>
        <taxon>Hypocreales</taxon>
        <taxon>Nectriaceae</taxon>
        <taxon>Fusarium</taxon>
    </lineage>
</organism>
<keyword evidence="2" id="KW-0812">Transmembrane</keyword>
<dbReference type="Pfam" id="PF08450">
    <property type="entry name" value="SGL"/>
    <property type="match status" value="1"/>
</dbReference>
<feature type="region of interest" description="Disordered" evidence="1">
    <location>
        <begin position="1"/>
        <end position="26"/>
    </location>
</feature>
<dbReference type="InterPro" id="IPR011042">
    <property type="entry name" value="6-blade_b-propeller_TolB-like"/>
</dbReference>
<gene>
    <name evidence="4" type="ORF">FLONG3_5191</name>
</gene>
<dbReference type="Gene3D" id="2.120.10.30">
    <property type="entry name" value="TolB, C-terminal domain"/>
    <property type="match status" value="1"/>
</dbReference>
<dbReference type="SUPFAM" id="SSF63829">
    <property type="entry name" value="Calcium-dependent phosphotriesterase"/>
    <property type="match status" value="1"/>
</dbReference>
<accession>A0A395SW88</accession>
<evidence type="ECO:0000256" key="1">
    <source>
        <dbReference type="SAM" id="MobiDB-lite"/>
    </source>
</evidence>
<evidence type="ECO:0000313" key="5">
    <source>
        <dbReference type="Proteomes" id="UP000266234"/>
    </source>
</evidence>
<dbReference type="STRING" id="694270.A0A395SW88"/>
<protein>
    <submittedName>
        <fullName evidence="4">Gluconolactonase</fullName>
    </submittedName>
</protein>
<dbReference type="InterPro" id="IPR013658">
    <property type="entry name" value="SGL"/>
</dbReference>
<sequence>MPRKRGMSTSKSQSSHRHQAKGKNETDKTFFSTSITVAIAILVAGALFPLGYNVFRETQANAAVIDLEKLPNTAQIIDQRSFNVLERVPPPSEANAATRFLWPGVTHESLLERPFHVYDAEFLKVIGSNPTLTLLATSDTDPIFHEAVVWNPPTEEVFFVQSAGSPDAGTGLYKSSIIQKISLAEAEAMRNGSHTKGQVEITVVDSDPQVINPNGGTNYKGNIIFAGEGQGENVPSALYLMNPEKPYNTTVLVNNYFGRQFNSINDVSVNPRNGHIYFTDTMYGYWQHFRPEPGLQNQVYRLDPNTGALTIVADGFVAPNGLSNGLFGLKPTNPASIYRFDVQEDGSWDNRKTFAYVGARLPDGIHCDSRGNVYAGCSDGVHVWNPSGKLIGKIYTGMNAANFQLVGNGRMIIMGRTKLFYATIAASEAPLS</sequence>
<feature type="transmembrane region" description="Helical" evidence="2">
    <location>
        <begin position="30"/>
        <end position="52"/>
    </location>
</feature>
<dbReference type="AlphaFoldDB" id="A0A395SW88"/>
<evidence type="ECO:0000313" key="4">
    <source>
        <dbReference type="EMBL" id="RGP76751.1"/>
    </source>
</evidence>
<comment type="caution">
    <text evidence="4">The sequence shown here is derived from an EMBL/GenBank/DDBJ whole genome shotgun (WGS) entry which is preliminary data.</text>
</comment>
<dbReference type="OrthoDB" id="423498at2759"/>
<proteinExistence type="predicted"/>
<name>A0A395SW88_9HYPO</name>
<dbReference type="EMBL" id="PXOG01000111">
    <property type="protein sequence ID" value="RGP76751.1"/>
    <property type="molecule type" value="Genomic_DNA"/>
</dbReference>
<feature type="domain" description="SMP-30/Gluconolactonase/LRE-like region" evidence="3">
    <location>
        <begin position="249"/>
        <end position="401"/>
    </location>
</feature>
<keyword evidence="2" id="KW-1133">Transmembrane helix</keyword>